<organism evidence="2 3">
    <name type="scientific">Brassica cretica</name>
    <name type="common">Mustard</name>
    <dbReference type="NCBI Taxonomy" id="69181"/>
    <lineage>
        <taxon>Eukaryota</taxon>
        <taxon>Viridiplantae</taxon>
        <taxon>Streptophyta</taxon>
        <taxon>Embryophyta</taxon>
        <taxon>Tracheophyta</taxon>
        <taxon>Spermatophyta</taxon>
        <taxon>Magnoliopsida</taxon>
        <taxon>eudicotyledons</taxon>
        <taxon>Gunneridae</taxon>
        <taxon>Pentapetalae</taxon>
        <taxon>rosids</taxon>
        <taxon>malvids</taxon>
        <taxon>Brassicales</taxon>
        <taxon>Brassicaceae</taxon>
        <taxon>Brassiceae</taxon>
        <taxon>Brassica</taxon>
    </lineage>
</organism>
<evidence type="ECO:0000313" key="3">
    <source>
        <dbReference type="Proteomes" id="UP000712600"/>
    </source>
</evidence>
<evidence type="ECO:0000256" key="1">
    <source>
        <dbReference type="SAM" id="Phobius"/>
    </source>
</evidence>
<sequence length="127" mass="14130">MDLSQRKSDEMNLWAIVCCLMAVCFLSGFGVTNRFCLWHRIFFSDGRSASASGVASYSSMGGRLMSPAFSLSLKRMDGWLCLRRALHLEVLCGFTGVLPVPFDQFFSWLAAQLILLLSLRLILPSLG</sequence>
<gene>
    <name evidence="2" type="ORF">F2Q69_00053796</name>
</gene>
<accession>A0A8S9MY73</accession>
<dbReference type="Proteomes" id="UP000712600">
    <property type="component" value="Unassembled WGS sequence"/>
</dbReference>
<evidence type="ECO:0000313" key="2">
    <source>
        <dbReference type="EMBL" id="KAF3485877.1"/>
    </source>
</evidence>
<feature type="transmembrane region" description="Helical" evidence="1">
    <location>
        <begin position="12"/>
        <end position="31"/>
    </location>
</feature>
<dbReference type="AlphaFoldDB" id="A0A8S9MY73"/>
<dbReference type="EMBL" id="QGKX02002183">
    <property type="protein sequence ID" value="KAF3485877.1"/>
    <property type="molecule type" value="Genomic_DNA"/>
</dbReference>
<protein>
    <submittedName>
        <fullName evidence="2">Uncharacterized protein</fullName>
    </submittedName>
</protein>
<keyword evidence="1" id="KW-0472">Membrane</keyword>
<reference evidence="2" key="1">
    <citation type="submission" date="2019-12" db="EMBL/GenBank/DDBJ databases">
        <title>Genome sequencing and annotation of Brassica cretica.</title>
        <authorList>
            <person name="Studholme D.J."/>
            <person name="Sarris P."/>
        </authorList>
    </citation>
    <scope>NUCLEOTIDE SEQUENCE</scope>
    <source>
        <strain evidence="2">PFS-109/04</strain>
        <tissue evidence="2">Leaf</tissue>
    </source>
</reference>
<keyword evidence="1" id="KW-1133">Transmembrane helix</keyword>
<comment type="caution">
    <text evidence="2">The sequence shown here is derived from an EMBL/GenBank/DDBJ whole genome shotgun (WGS) entry which is preliminary data.</text>
</comment>
<name>A0A8S9MY73_BRACR</name>
<proteinExistence type="predicted"/>
<keyword evidence="1" id="KW-0812">Transmembrane</keyword>
<feature type="transmembrane region" description="Helical" evidence="1">
    <location>
        <begin position="105"/>
        <end position="123"/>
    </location>
</feature>